<dbReference type="InterPro" id="IPR008979">
    <property type="entry name" value="Galactose-bd-like_sf"/>
</dbReference>
<dbReference type="InterPro" id="IPR003305">
    <property type="entry name" value="CenC_carb-bd"/>
</dbReference>
<feature type="domain" description="CBM-cenC" evidence="3">
    <location>
        <begin position="31"/>
        <end position="139"/>
    </location>
</feature>
<accession>A0A1I3SI85</accession>
<dbReference type="AlphaFoldDB" id="A0A1I3SI85"/>
<dbReference type="SUPFAM" id="SSF49785">
    <property type="entry name" value="Galactose-binding domain-like"/>
    <property type="match status" value="1"/>
</dbReference>
<dbReference type="GO" id="GO:0016798">
    <property type="term" value="F:hydrolase activity, acting on glycosyl bonds"/>
    <property type="evidence" value="ECO:0007669"/>
    <property type="project" value="InterPro"/>
</dbReference>
<dbReference type="EMBL" id="FOQD01000024">
    <property type="protein sequence ID" value="SFJ57351.1"/>
    <property type="molecule type" value="Genomic_DNA"/>
</dbReference>
<reference evidence="5" key="1">
    <citation type="submission" date="2016-10" db="EMBL/GenBank/DDBJ databases">
        <authorList>
            <person name="Varghese N."/>
            <person name="Submissions S."/>
        </authorList>
    </citation>
    <scope>NUCLEOTIDE SEQUENCE [LARGE SCALE GENOMIC DNA]</scope>
    <source>
        <strain evidence="5">DSM 26348</strain>
    </source>
</reference>
<dbReference type="OrthoDB" id="9771116at2"/>
<keyword evidence="5" id="KW-1185">Reference proteome</keyword>
<sequence length="163" mass="18147">MKALAVCLLLLLSPTLLCAADAPNLLKPTNNVDSWRLEQIEGGKGTIKADGDAIVFEVTEVDGTEWHVQAFQIDLNLKEGQTYSLKFNAKASASRPVILNAMVDVDDWHELGLHEDLYFGTEYKPYEFTFTATGVEPNKNRIGFMFGQETGKIYVKEMTLTAK</sequence>
<dbReference type="Proteomes" id="UP000199518">
    <property type="component" value="Unassembled WGS sequence"/>
</dbReference>
<evidence type="ECO:0000259" key="3">
    <source>
        <dbReference type="Pfam" id="PF02018"/>
    </source>
</evidence>
<evidence type="ECO:0000256" key="2">
    <source>
        <dbReference type="SAM" id="SignalP"/>
    </source>
</evidence>
<feature type="chain" id="PRO_5011498788" evidence="2">
    <location>
        <begin position="20"/>
        <end position="163"/>
    </location>
</feature>
<dbReference type="RefSeq" id="WP_092056637.1">
    <property type="nucleotide sequence ID" value="NZ_FOQD01000024.1"/>
</dbReference>
<evidence type="ECO:0000313" key="4">
    <source>
        <dbReference type="EMBL" id="SFJ57351.1"/>
    </source>
</evidence>
<dbReference type="Gene3D" id="2.60.120.260">
    <property type="entry name" value="Galactose-binding domain-like"/>
    <property type="match status" value="1"/>
</dbReference>
<proteinExistence type="predicted"/>
<protein>
    <submittedName>
        <fullName evidence="4">Carbohydrate binding domain-containing protein</fullName>
    </submittedName>
</protein>
<dbReference type="Pfam" id="PF02018">
    <property type="entry name" value="CBM_4_9"/>
    <property type="match status" value="1"/>
</dbReference>
<evidence type="ECO:0000256" key="1">
    <source>
        <dbReference type="ARBA" id="ARBA00022801"/>
    </source>
</evidence>
<keyword evidence="2" id="KW-0732">Signal</keyword>
<keyword evidence="1" id="KW-0378">Hydrolase</keyword>
<organism evidence="4 5">
    <name type="scientific">Planctomicrobium piriforme</name>
    <dbReference type="NCBI Taxonomy" id="1576369"/>
    <lineage>
        <taxon>Bacteria</taxon>
        <taxon>Pseudomonadati</taxon>
        <taxon>Planctomycetota</taxon>
        <taxon>Planctomycetia</taxon>
        <taxon>Planctomycetales</taxon>
        <taxon>Planctomycetaceae</taxon>
        <taxon>Planctomicrobium</taxon>
    </lineage>
</organism>
<evidence type="ECO:0000313" key="5">
    <source>
        <dbReference type="Proteomes" id="UP000199518"/>
    </source>
</evidence>
<dbReference type="STRING" id="1576369.SAMN05421753_12411"/>
<name>A0A1I3SI85_9PLAN</name>
<gene>
    <name evidence="4" type="ORF">SAMN05421753_12411</name>
</gene>
<feature type="signal peptide" evidence="2">
    <location>
        <begin position="1"/>
        <end position="19"/>
    </location>
</feature>